<keyword evidence="1" id="KW-0574">Periplasm</keyword>
<keyword evidence="1" id="KW-0131">Cell cycle</keyword>
<dbReference type="InterPro" id="IPR011990">
    <property type="entry name" value="TPR-like_helical_dom_sf"/>
</dbReference>
<accession>A0ABW5DI28</accession>
<name>A0ABW5DI28_9HYPH</name>
<comment type="similarity">
    <text evidence="1">Belongs to the CpoB family.</text>
</comment>
<dbReference type="InterPro" id="IPR034706">
    <property type="entry name" value="CpoB"/>
</dbReference>
<dbReference type="EMBL" id="JBHUIR010000021">
    <property type="protein sequence ID" value="MFD2259651.1"/>
    <property type="molecule type" value="Genomic_DNA"/>
</dbReference>
<evidence type="ECO:0000313" key="4">
    <source>
        <dbReference type="Proteomes" id="UP001597373"/>
    </source>
</evidence>
<dbReference type="NCBIfam" id="TIGR02795">
    <property type="entry name" value="tol_pal_ybgF"/>
    <property type="match status" value="1"/>
</dbReference>
<dbReference type="HAMAP" id="MF_02066">
    <property type="entry name" value="CpoB"/>
    <property type="match status" value="1"/>
</dbReference>
<evidence type="ECO:0000256" key="1">
    <source>
        <dbReference type="HAMAP-Rule" id="MF_02066"/>
    </source>
</evidence>
<comment type="function">
    <text evidence="1">Mediates coordination of peptidoglycan synthesis and outer membrane constriction during cell division.</text>
</comment>
<dbReference type="RefSeq" id="WP_345098939.1">
    <property type="nucleotide sequence ID" value="NZ_BAABGS010000020.1"/>
</dbReference>
<feature type="signal peptide" evidence="1">
    <location>
        <begin position="1"/>
        <end position="26"/>
    </location>
</feature>
<keyword evidence="1" id="KW-0732">Signal</keyword>
<evidence type="ECO:0000256" key="2">
    <source>
        <dbReference type="SAM" id="MobiDB-lite"/>
    </source>
</evidence>
<keyword evidence="4" id="KW-1185">Reference proteome</keyword>
<feature type="region of interest" description="Disordered" evidence="2">
    <location>
        <begin position="96"/>
        <end position="145"/>
    </location>
</feature>
<dbReference type="Pfam" id="PF13174">
    <property type="entry name" value="TPR_6"/>
    <property type="match status" value="1"/>
</dbReference>
<dbReference type="Proteomes" id="UP001597373">
    <property type="component" value="Unassembled WGS sequence"/>
</dbReference>
<feature type="coiled-coil region" evidence="1">
    <location>
        <begin position="54"/>
        <end position="88"/>
    </location>
</feature>
<protein>
    <recommendedName>
        <fullName evidence="1">Cell division coordinator CpoB</fullName>
    </recommendedName>
</protein>
<reference evidence="4" key="1">
    <citation type="journal article" date="2019" name="Int. J. Syst. Evol. Microbiol.">
        <title>The Global Catalogue of Microorganisms (GCM) 10K type strain sequencing project: providing services to taxonomists for standard genome sequencing and annotation.</title>
        <authorList>
            <consortium name="The Broad Institute Genomics Platform"/>
            <consortium name="The Broad Institute Genome Sequencing Center for Infectious Disease"/>
            <person name="Wu L."/>
            <person name="Ma J."/>
        </authorList>
    </citation>
    <scope>NUCLEOTIDE SEQUENCE [LARGE SCALE GENOMIC DNA]</scope>
    <source>
        <strain evidence="4">KCTC 23707</strain>
    </source>
</reference>
<keyword evidence="1" id="KW-0132">Cell division</keyword>
<gene>
    <name evidence="3" type="primary">ybgF</name>
    <name evidence="1" type="synonym">cpoB</name>
    <name evidence="3" type="ORF">ACFSMZ_07710</name>
</gene>
<dbReference type="Pfam" id="PF13432">
    <property type="entry name" value="TPR_16"/>
    <property type="match status" value="1"/>
</dbReference>
<organism evidence="3 4">
    <name type="scientific">Chelativorans composti</name>
    <dbReference type="NCBI Taxonomy" id="768533"/>
    <lineage>
        <taxon>Bacteria</taxon>
        <taxon>Pseudomonadati</taxon>
        <taxon>Pseudomonadota</taxon>
        <taxon>Alphaproteobacteria</taxon>
        <taxon>Hyphomicrobiales</taxon>
        <taxon>Phyllobacteriaceae</taxon>
        <taxon>Chelativorans</taxon>
    </lineage>
</organism>
<sequence length="306" mass="32708" precursor="true">MLLRIHVSRLATLAVALLGMAGWAEAGPHSALMKGSGASSRAPVVLAQMADPRIAGLEEEVRRLNGKVEELNFLILQMEDQLRKMQEDNEFRFQQLENGGSGASSGNNGQRSEAPAATPDKSTSVAGVAPQQAVPGTGQPPRTLGEIVLDQNGNVVNVRPGEAAVAPGDGTAVAALPQSSTPEEAYRNAYDFLMSGDYRTAEAGFRDYLARFPAGEQAADASFWLGDSILQQGRPQEAAEIFLKANKDYPDSPKAPEMLFKLGVSLAAMKQKDIACATFDEIGTRYTDISNALRERVKREQASVGC</sequence>
<proteinExistence type="inferred from homology"/>
<dbReference type="InterPro" id="IPR019734">
    <property type="entry name" value="TPR_rpt"/>
</dbReference>
<evidence type="ECO:0000313" key="3">
    <source>
        <dbReference type="EMBL" id="MFD2259651.1"/>
    </source>
</evidence>
<comment type="subcellular location">
    <subcellularLocation>
        <location evidence="1">Periplasm</location>
    </subcellularLocation>
</comment>
<comment type="caution">
    <text evidence="3">The sequence shown here is derived from an EMBL/GenBank/DDBJ whole genome shotgun (WGS) entry which is preliminary data.</text>
</comment>
<feature type="chain" id="PRO_5044918941" description="Cell division coordinator CpoB" evidence="1">
    <location>
        <begin position="27"/>
        <end position="306"/>
    </location>
</feature>
<dbReference type="Gene3D" id="1.25.40.10">
    <property type="entry name" value="Tetratricopeptide repeat domain"/>
    <property type="match status" value="1"/>
</dbReference>
<keyword evidence="1" id="KW-0175">Coiled coil</keyword>
<dbReference type="SUPFAM" id="SSF48452">
    <property type="entry name" value="TPR-like"/>
    <property type="match status" value="1"/>
</dbReference>
<dbReference type="InterPro" id="IPR014162">
    <property type="entry name" value="CpoB_C"/>
</dbReference>